<accession>A0ABS2YR20</accession>
<feature type="signal peptide" evidence="1">
    <location>
        <begin position="1"/>
        <end position="23"/>
    </location>
</feature>
<dbReference type="Pfam" id="PF02014">
    <property type="entry name" value="Reeler"/>
    <property type="match status" value="1"/>
</dbReference>
<keyword evidence="4" id="KW-1185">Reference proteome</keyword>
<protein>
    <submittedName>
        <fullName evidence="3">DFP3 protein</fullName>
    </submittedName>
</protein>
<dbReference type="PROSITE" id="PS51019">
    <property type="entry name" value="REELIN"/>
    <property type="match status" value="1"/>
</dbReference>
<proteinExistence type="predicted"/>
<evidence type="ECO:0000313" key="4">
    <source>
        <dbReference type="Proteomes" id="UP001166093"/>
    </source>
</evidence>
<dbReference type="Gene3D" id="2.60.40.4060">
    <property type="entry name" value="Reeler domain"/>
    <property type="match status" value="1"/>
</dbReference>
<reference evidence="3" key="1">
    <citation type="journal article" date="2021" name="Cell">
        <title>Tracing the genetic footprints of vertebrate landing in non-teleost ray-finned fishes.</title>
        <authorList>
            <person name="Bi X."/>
            <person name="Wang K."/>
            <person name="Yang L."/>
            <person name="Pan H."/>
            <person name="Jiang H."/>
            <person name="Wei Q."/>
            <person name="Fang M."/>
            <person name="Yu H."/>
            <person name="Zhu C."/>
            <person name="Cai Y."/>
            <person name="He Y."/>
            <person name="Gan X."/>
            <person name="Zeng H."/>
            <person name="Yu D."/>
            <person name="Zhu Y."/>
            <person name="Jiang H."/>
            <person name="Qiu Q."/>
            <person name="Yang H."/>
            <person name="Zhang Y.E."/>
            <person name="Wang W."/>
            <person name="Zhu M."/>
            <person name="He S."/>
            <person name="Zhang G."/>
        </authorList>
    </citation>
    <scope>NUCLEOTIDE SEQUENCE</scope>
    <source>
        <strain evidence="3">Pddl_001</strain>
    </source>
</reference>
<sequence length="188" mass="20399">MARWTGTLLLCVTLLQILRMTTTFPKGAPESACEDMMPHHTGIKPQPGLAPYTIQVSVSSFETGVPVAVRIQGPDYGGLLLEARVPGSTNALGSWQVPPENTKFLQCSGNPQGAITHANINPKNKETVYMWTPTSSNCSIQFVATVAQDRQVYWLNVTSEMLRGRAAETGEGRLVLLSSLLLTLLSSR</sequence>
<dbReference type="InterPro" id="IPR042307">
    <property type="entry name" value="Reeler_sf"/>
</dbReference>
<feature type="non-terminal residue" evidence="3">
    <location>
        <position position="1"/>
    </location>
</feature>
<gene>
    <name evidence="3" type="primary">Dfp3</name>
    <name evidence="3" type="ORF">GTO93_0017759</name>
</gene>
<evidence type="ECO:0000256" key="1">
    <source>
        <dbReference type="SAM" id="SignalP"/>
    </source>
</evidence>
<keyword evidence="1" id="KW-0732">Signal</keyword>
<dbReference type="PANTHER" id="PTHR45828:SF32">
    <property type="entry name" value="SI:DKEY-251I10.2"/>
    <property type="match status" value="1"/>
</dbReference>
<evidence type="ECO:0000313" key="3">
    <source>
        <dbReference type="EMBL" id="MBN3288746.1"/>
    </source>
</evidence>
<feature type="chain" id="PRO_5046463961" evidence="1">
    <location>
        <begin position="24"/>
        <end position="188"/>
    </location>
</feature>
<evidence type="ECO:0000259" key="2">
    <source>
        <dbReference type="PROSITE" id="PS51019"/>
    </source>
</evidence>
<dbReference type="EMBL" id="JAAWVQ010178378">
    <property type="protein sequence ID" value="MBN3288746.1"/>
    <property type="molecule type" value="Genomic_DNA"/>
</dbReference>
<comment type="caution">
    <text evidence="3">The sequence shown here is derived from an EMBL/GenBank/DDBJ whole genome shotgun (WGS) entry which is preliminary data.</text>
</comment>
<dbReference type="InterPro" id="IPR051237">
    <property type="entry name" value="Ferric-chelate_Red/DefProt"/>
</dbReference>
<dbReference type="InterPro" id="IPR002861">
    <property type="entry name" value="Reeler_dom"/>
</dbReference>
<dbReference type="Proteomes" id="UP001166093">
    <property type="component" value="Unassembled WGS sequence"/>
</dbReference>
<feature type="non-terminal residue" evidence="3">
    <location>
        <position position="188"/>
    </location>
</feature>
<dbReference type="CDD" id="cd08544">
    <property type="entry name" value="Reeler"/>
    <property type="match status" value="1"/>
</dbReference>
<dbReference type="PANTHER" id="PTHR45828">
    <property type="entry name" value="CYTOCHROME B561/FERRIC REDUCTASE TRANSMEMBRANE"/>
    <property type="match status" value="1"/>
</dbReference>
<organism evidence="3 4">
    <name type="scientific">Polyodon spathula</name>
    <name type="common">North American paddlefish</name>
    <name type="synonym">Squalus spathula</name>
    <dbReference type="NCBI Taxonomy" id="7913"/>
    <lineage>
        <taxon>Eukaryota</taxon>
        <taxon>Metazoa</taxon>
        <taxon>Chordata</taxon>
        <taxon>Craniata</taxon>
        <taxon>Vertebrata</taxon>
        <taxon>Euteleostomi</taxon>
        <taxon>Actinopterygii</taxon>
        <taxon>Chondrostei</taxon>
        <taxon>Acipenseriformes</taxon>
        <taxon>Polyodontidae</taxon>
        <taxon>Polyodon</taxon>
    </lineage>
</organism>
<feature type="domain" description="Reelin" evidence="2">
    <location>
        <begin position="18"/>
        <end position="179"/>
    </location>
</feature>
<name>A0ABS2YR20_POLSP</name>